<reference evidence="4" key="1">
    <citation type="journal article" date="2014" name="Int. J. Syst. Evol. Microbiol.">
        <title>Complete genome sequence of Corynebacterium casei LMG S-19264T (=DSM 44701T), isolated from a smear-ripened cheese.</title>
        <authorList>
            <consortium name="US DOE Joint Genome Institute (JGI-PGF)"/>
            <person name="Walter F."/>
            <person name="Albersmeier A."/>
            <person name="Kalinowski J."/>
            <person name="Ruckert C."/>
        </authorList>
    </citation>
    <scope>NUCLEOTIDE SEQUENCE</scope>
    <source>
        <strain evidence="4">JCM 31740</strain>
    </source>
</reference>
<dbReference type="Pfam" id="PF19289">
    <property type="entry name" value="PmbA_TldD_3rd"/>
    <property type="match status" value="1"/>
</dbReference>
<keyword evidence="5" id="KW-1185">Reference proteome</keyword>
<evidence type="ECO:0000259" key="2">
    <source>
        <dbReference type="Pfam" id="PF19289"/>
    </source>
</evidence>
<reference evidence="3" key="3">
    <citation type="journal article" date="2019" name="BMC Res. Notes">
        <title>Complete genome sequence of the Sulfodiicoccus acidiphilus strain HS-1T, the first crenarchaeon that lacks polB3, isolated from an acidic hot spring in Ohwaku-dani, Hakone, Japan.</title>
        <authorList>
            <person name="Sakai H.D."/>
            <person name="Kurosawa N."/>
        </authorList>
    </citation>
    <scope>NUCLEOTIDE SEQUENCE</scope>
    <source>
        <strain evidence="3">HS-1</strain>
    </source>
</reference>
<dbReference type="AlphaFoldDB" id="A0A348B0K6"/>
<dbReference type="EMBL" id="AP018553">
    <property type="protein sequence ID" value="BBD71708.1"/>
    <property type="molecule type" value="Genomic_DNA"/>
</dbReference>
<dbReference type="InterPro" id="IPR051463">
    <property type="entry name" value="Peptidase_U62_metallo"/>
</dbReference>
<comment type="similarity">
    <text evidence="1">Belongs to the peptidase U62 family.</text>
</comment>
<proteinExistence type="inferred from homology"/>
<dbReference type="Proteomes" id="UP000276741">
    <property type="component" value="Chromosome"/>
</dbReference>
<evidence type="ECO:0000313" key="3">
    <source>
        <dbReference type="EMBL" id="BBD71708.1"/>
    </source>
</evidence>
<dbReference type="EMBL" id="BMQS01000001">
    <property type="protein sequence ID" value="GGT86452.1"/>
    <property type="molecule type" value="Genomic_DNA"/>
</dbReference>
<dbReference type="RefSeq" id="WP_158613649.1">
    <property type="nucleotide sequence ID" value="NZ_AP018553.1"/>
</dbReference>
<name>A0A348B0K6_9CREN</name>
<dbReference type="OrthoDB" id="98233at2157"/>
<protein>
    <submittedName>
        <fullName evidence="3">Zn-dependent protease</fullName>
    </submittedName>
</protein>
<keyword evidence="3" id="KW-0645">Protease</keyword>
<dbReference type="GO" id="GO:0006508">
    <property type="term" value="P:proteolysis"/>
    <property type="evidence" value="ECO:0007669"/>
    <property type="project" value="UniProtKB-KW"/>
</dbReference>
<evidence type="ECO:0000313" key="4">
    <source>
        <dbReference type="EMBL" id="GGT86452.1"/>
    </source>
</evidence>
<dbReference type="InterPro" id="IPR045569">
    <property type="entry name" value="Metalloprtase-TldD/E_C"/>
</dbReference>
<dbReference type="Proteomes" id="UP000616143">
    <property type="component" value="Unassembled WGS sequence"/>
</dbReference>
<keyword evidence="3" id="KW-0378">Hydrolase</keyword>
<dbReference type="InterPro" id="IPR036059">
    <property type="entry name" value="TldD/PmbA_sf"/>
</dbReference>
<evidence type="ECO:0000256" key="1">
    <source>
        <dbReference type="ARBA" id="ARBA00005836"/>
    </source>
</evidence>
<sequence>MERRRRILDELRAKGATFADIREESLEVEVLEIEGDQRAKNWSYRTGVQVRGLFGGNWGVTISDDLHHVSSDQVVATALGHEKINIVRLRPARFKWVETSDDELWAVVEGLKSEIGVSKVKLYKERHSKKYLSTEDREIELNWNMFLTELSIGQGSLHKIVRRIGGLRPPSFSELKRIVEEASELIRVLKAEPKKHVRVGSVLMSPESVATVTLHWLNRVYPEPPSELNLEEEVGPSSLEIRDVPVPKEFPTVSPVPVDDEGVEGRELRIVHKGILEEIGTDRYSSAYYGIRPTGNGRAASFKDPISAHPRNIVIECGKEETAISSELVEGEAYMNHVWSIASAGRSLVVTGEGMSEGQPSLIEITLEASRPFSYLSTCSKERRTLPVNTKGLWVTLSTPSMLLSRATD</sequence>
<feature type="domain" description="Metalloprotease TldD/E C-terminal" evidence="2">
    <location>
        <begin position="229"/>
        <end position="323"/>
    </location>
</feature>
<accession>A0A348B0K6</accession>
<dbReference type="GO" id="GO:0005829">
    <property type="term" value="C:cytosol"/>
    <property type="evidence" value="ECO:0007669"/>
    <property type="project" value="TreeGrafter"/>
</dbReference>
<gene>
    <name evidence="4" type="ORF">GCM10007116_00490</name>
    <name evidence="3" type="ORF">HS1genome_0097</name>
</gene>
<dbReference type="GO" id="GO:0008237">
    <property type="term" value="F:metallopeptidase activity"/>
    <property type="evidence" value="ECO:0007669"/>
    <property type="project" value="InterPro"/>
</dbReference>
<organism evidence="3 5">
    <name type="scientific">Sulfodiicoccus acidiphilus</name>
    <dbReference type="NCBI Taxonomy" id="1670455"/>
    <lineage>
        <taxon>Archaea</taxon>
        <taxon>Thermoproteota</taxon>
        <taxon>Thermoprotei</taxon>
        <taxon>Sulfolobales</taxon>
        <taxon>Sulfolobaceae</taxon>
        <taxon>Sulfodiicoccus</taxon>
    </lineage>
</organism>
<reference evidence="5" key="2">
    <citation type="submission" date="2018-04" db="EMBL/GenBank/DDBJ databases">
        <title>Complete genome sequence of Sulfodiicoccus acidiphilus strain HS-1.</title>
        <authorList>
            <person name="Sakai H.D."/>
            <person name="Kurosawa N."/>
        </authorList>
    </citation>
    <scope>NUCLEOTIDE SEQUENCE [LARGE SCALE GENOMIC DNA]</scope>
    <source>
        <strain evidence="5">HS-1</strain>
    </source>
</reference>
<evidence type="ECO:0000313" key="5">
    <source>
        <dbReference type="Proteomes" id="UP000276741"/>
    </source>
</evidence>
<dbReference type="GeneID" id="38665587"/>
<dbReference type="PANTHER" id="PTHR30624">
    <property type="entry name" value="UNCHARACTERIZED PROTEIN TLDD AND PMBA"/>
    <property type="match status" value="1"/>
</dbReference>
<dbReference type="PANTHER" id="PTHR30624:SF0">
    <property type="entry name" value="METALLOPROTEASE SLR0863"/>
    <property type="match status" value="1"/>
</dbReference>
<dbReference type="KEGG" id="sacd:HS1genome_0097"/>
<reference evidence="4" key="4">
    <citation type="submission" date="2020-09" db="EMBL/GenBank/DDBJ databases">
        <authorList>
            <person name="Sun Q."/>
            <person name="Ohkuma M."/>
        </authorList>
    </citation>
    <scope>NUCLEOTIDE SEQUENCE</scope>
    <source>
        <strain evidence="4">JCM 31740</strain>
    </source>
</reference>
<dbReference type="SUPFAM" id="SSF111283">
    <property type="entry name" value="Putative modulator of DNA gyrase, PmbA/TldD"/>
    <property type="match status" value="1"/>
</dbReference>